<feature type="signal peptide" evidence="1">
    <location>
        <begin position="1"/>
        <end position="25"/>
    </location>
</feature>
<dbReference type="AlphaFoldDB" id="A0A6B0V5B9"/>
<accession>A0A6B0V5B9</accession>
<name>A0A6B0V5B9_IXORI</name>
<sequence>MRGLTEVHFFALCVFCLVSEPDSQAVGTKTLSMALAGFLSSSESEDDELLTIAAITVEGARIITIGYLLDGNGFKYANEDEISRVQAWLQKVQYQAQLKLMEELNVNIKFQIEELNLTDAKLSEVLLSSTSVGSCGSGPLMHAGTVLGEIKSKSKKGSGIPNIICVITKEKIYQGNLTDLLGYTMNKTLCYTTVPMLLTYDRSQGRINETGSLFSELVVNSTSDDIMKAYAKTSDDAKTRWKQYFNVCNKKNNKNKYSRLRRGPLAHPSQLRT</sequence>
<evidence type="ECO:0000256" key="1">
    <source>
        <dbReference type="SAM" id="SignalP"/>
    </source>
</evidence>
<keyword evidence="1" id="KW-0732">Signal</keyword>
<reference evidence="2" key="1">
    <citation type="submission" date="2019-12" db="EMBL/GenBank/DDBJ databases">
        <title>An insight into the sialome of adult female Ixodes ricinus ticks feeding for 6 days.</title>
        <authorList>
            <person name="Perner J."/>
            <person name="Ribeiro J.M.C."/>
        </authorList>
    </citation>
    <scope>NUCLEOTIDE SEQUENCE</scope>
    <source>
        <strain evidence="2">Semi-engorged</strain>
        <tissue evidence="2">Salivary glands</tissue>
    </source>
</reference>
<organism evidence="2">
    <name type="scientific">Ixodes ricinus</name>
    <name type="common">Common tick</name>
    <name type="synonym">Acarus ricinus</name>
    <dbReference type="NCBI Taxonomy" id="34613"/>
    <lineage>
        <taxon>Eukaryota</taxon>
        <taxon>Metazoa</taxon>
        <taxon>Ecdysozoa</taxon>
        <taxon>Arthropoda</taxon>
        <taxon>Chelicerata</taxon>
        <taxon>Arachnida</taxon>
        <taxon>Acari</taxon>
        <taxon>Parasitiformes</taxon>
        <taxon>Ixodida</taxon>
        <taxon>Ixodoidea</taxon>
        <taxon>Ixodidae</taxon>
        <taxon>Ixodinae</taxon>
        <taxon>Ixodes</taxon>
    </lineage>
</organism>
<feature type="chain" id="PRO_5025331055" evidence="1">
    <location>
        <begin position="26"/>
        <end position="273"/>
    </location>
</feature>
<dbReference type="EMBL" id="GIFC01015427">
    <property type="protein sequence ID" value="MXU97510.1"/>
    <property type="molecule type" value="Transcribed_RNA"/>
</dbReference>
<protein>
    <submittedName>
        <fullName evidence="2">Putative lipocalin</fullName>
    </submittedName>
</protein>
<proteinExistence type="predicted"/>
<evidence type="ECO:0000313" key="2">
    <source>
        <dbReference type="EMBL" id="MXU97510.1"/>
    </source>
</evidence>